<dbReference type="GO" id="GO:0008718">
    <property type="term" value="F:D-amino-acid dehydrogenase activity"/>
    <property type="evidence" value="ECO:0007669"/>
    <property type="project" value="TreeGrafter"/>
</dbReference>
<dbReference type="GO" id="GO:0005737">
    <property type="term" value="C:cytoplasm"/>
    <property type="evidence" value="ECO:0007669"/>
    <property type="project" value="TreeGrafter"/>
</dbReference>
<dbReference type="Proteomes" id="UP000197535">
    <property type="component" value="Unassembled WGS sequence"/>
</dbReference>
<dbReference type="Gene3D" id="3.50.50.60">
    <property type="entry name" value="FAD/NAD(P)-binding domain"/>
    <property type="match status" value="2"/>
</dbReference>
<organism evidence="4 5">
    <name type="scientific">Noviherbaspirillum denitrificans</name>
    <dbReference type="NCBI Taxonomy" id="1968433"/>
    <lineage>
        <taxon>Bacteria</taxon>
        <taxon>Pseudomonadati</taxon>
        <taxon>Pseudomonadota</taxon>
        <taxon>Betaproteobacteria</taxon>
        <taxon>Burkholderiales</taxon>
        <taxon>Oxalobacteraceae</taxon>
        <taxon>Noviherbaspirillum</taxon>
    </lineage>
</organism>
<dbReference type="InterPro" id="IPR036188">
    <property type="entry name" value="FAD/NAD-bd_sf"/>
</dbReference>
<proteinExistence type="inferred from homology"/>
<dbReference type="SUPFAM" id="SSF54373">
    <property type="entry name" value="FAD-linked reductases, C-terminal domain"/>
    <property type="match status" value="1"/>
</dbReference>
<evidence type="ECO:0000256" key="1">
    <source>
        <dbReference type="ARBA" id="ARBA00009410"/>
    </source>
</evidence>
<evidence type="ECO:0000259" key="3">
    <source>
        <dbReference type="Pfam" id="PF01266"/>
    </source>
</evidence>
<evidence type="ECO:0000313" key="4">
    <source>
        <dbReference type="EMBL" id="OWW22840.1"/>
    </source>
</evidence>
<comment type="similarity">
    <text evidence="1">Belongs to the DadA oxidoreductase family.</text>
</comment>
<dbReference type="GO" id="GO:0055130">
    <property type="term" value="P:D-alanine catabolic process"/>
    <property type="evidence" value="ECO:0007669"/>
    <property type="project" value="TreeGrafter"/>
</dbReference>
<gene>
    <name evidence="4" type="ORF">AYR66_13085</name>
</gene>
<evidence type="ECO:0000313" key="5">
    <source>
        <dbReference type="Proteomes" id="UP000197535"/>
    </source>
</evidence>
<keyword evidence="2" id="KW-0560">Oxidoreductase</keyword>
<sequence length="412" mass="44925">MAVVGGGVVGVCTAYFLAEAGHDVVVIERHQNVAQEASFAHGGIVAPGYAEPWAAPGMPQKFFSQLLRAEAPVALKATLDRTMWRWVRRWMAECELERYRINHMRMQRLSLYSRDILRQIRDYYQIDYEQTQGVLQLFRTEKDRQLAEPGIELLAENAVPHQVLDAAGVREVEPALASDTPLAGGLYLPQDEAGNCPLFTKRLKQIAGSIGVQFHFTSTVHAIESDSRGVTLHIDEGRYPADAVVVAAGMDSAGLLKPLGIHVPMYPVKGYSATAQIKNYEQAPLTAVVDDAYRVAITRLGGRIRVAGTAELGARSNELRDRALRTLLKVGGDWFPDAANYAQANFWSGMRPMLPDGPPLIGATPVRNVFVNIGHGSNGWAMAAGSGKVLADIISGYAPDIDMDGLTLSRYG</sequence>
<dbReference type="Pfam" id="PF01266">
    <property type="entry name" value="DAO"/>
    <property type="match status" value="1"/>
</dbReference>
<comment type="caution">
    <text evidence="4">The sequence shown here is derived from an EMBL/GenBank/DDBJ whole genome shotgun (WGS) entry which is preliminary data.</text>
</comment>
<dbReference type="PANTHER" id="PTHR13847">
    <property type="entry name" value="SARCOSINE DEHYDROGENASE-RELATED"/>
    <property type="match status" value="1"/>
</dbReference>
<dbReference type="InterPro" id="IPR006076">
    <property type="entry name" value="FAD-dep_OxRdtase"/>
</dbReference>
<evidence type="ECO:0000256" key="2">
    <source>
        <dbReference type="ARBA" id="ARBA00023002"/>
    </source>
</evidence>
<dbReference type="SUPFAM" id="SSF51905">
    <property type="entry name" value="FAD/NAD(P)-binding domain"/>
    <property type="match status" value="1"/>
</dbReference>
<reference evidence="4 5" key="1">
    <citation type="submission" date="2016-02" db="EMBL/GenBank/DDBJ databases">
        <authorList>
            <person name="Wen L."/>
            <person name="He K."/>
            <person name="Yang H."/>
        </authorList>
    </citation>
    <scope>NUCLEOTIDE SEQUENCE [LARGE SCALE GENOMIC DNA]</scope>
    <source>
        <strain evidence="4 5">TSA40</strain>
    </source>
</reference>
<dbReference type="Gene3D" id="3.30.9.10">
    <property type="entry name" value="D-Amino Acid Oxidase, subunit A, domain 2"/>
    <property type="match status" value="1"/>
</dbReference>
<name>A0A254TJL4_9BURK</name>
<feature type="domain" description="FAD dependent oxidoreductase" evidence="3">
    <location>
        <begin position="2"/>
        <end position="392"/>
    </location>
</feature>
<dbReference type="GO" id="GO:0005886">
    <property type="term" value="C:plasma membrane"/>
    <property type="evidence" value="ECO:0007669"/>
    <property type="project" value="TreeGrafter"/>
</dbReference>
<dbReference type="AlphaFoldDB" id="A0A254TJL4"/>
<protein>
    <submittedName>
        <fullName evidence="4">Amino acid dehydrogenase</fullName>
    </submittedName>
</protein>
<keyword evidence="5" id="KW-1185">Reference proteome</keyword>
<dbReference type="NCBIfam" id="NF001933">
    <property type="entry name" value="PRK00711.1"/>
    <property type="match status" value="1"/>
</dbReference>
<dbReference type="EMBL" id="LSTO01000001">
    <property type="protein sequence ID" value="OWW22840.1"/>
    <property type="molecule type" value="Genomic_DNA"/>
</dbReference>
<accession>A0A254TJL4</accession>
<dbReference type="PANTHER" id="PTHR13847:SF280">
    <property type="entry name" value="D-AMINO ACID DEHYDROGENASE"/>
    <property type="match status" value="1"/>
</dbReference>